<dbReference type="SMART" id="SM00487">
    <property type="entry name" value="DEXDc"/>
    <property type="match status" value="1"/>
</dbReference>
<reference evidence="8 9" key="1">
    <citation type="submission" date="2020-10" db="EMBL/GenBank/DDBJ databases">
        <title>Wide distribution of Phycisphaera-like planctomycetes from WD2101 soil group in peatlands and genome analysis of the first cultivated representative.</title>
        <authorList>
            <person name="Dedysh S.N."/>
            <person name="Beletsky A.V."/>
            <person name="Ivanova A."/>
            <person name="Kulichevskaya I.S."/>
            <person name="Suzina N.E."/>
            <person name="Philippov D.A."/>
            <person name="Rakitin A.L."/>
            <person name="Mardanov A.V."/>
            <person name="Ravin N.V."/>
        </authorList>
    </citation>
    <scope>NUCLEOTIDE SEQUENCE [LARGE SCALE GENOMIC DNA]</scope>
    <source>
        <strain evidence="8 9">M1803</strain>
    </source>
</reference>
<dbReference type="InterPro" id="IPR001650">
    <property type="entry name" value="Helicase_C-like"/>
</dbReference>
<dbReference type="InterPro" id="IPR011545">
    <property type="entry name" value="DEAD/DEAH_box_helicase_dom"/>
</dbReference>
<dbReference type="Pfam" id="PF00271">
    <property type="entry name" value="Helicase_C"/>
    <property type="match status" value="1"/>
</dbReference>
<dbReference type="CDD" id="cd18791">
    <property type="entry name" value="SF2_C_RHA"/>
    <property type="match status" value="1"/>
</dbReference>
<name>A0A7M2X3Z3_9BACT</name>
<dbReference type="SUPFAM" id="SSF52540">
    <property type="entry name" value="P-loop containing nucleoside triphosphate hydrolases"/>
    <property type="match status" value="1"/>
</dbReference>
<dbReference type="EC" id="3.6.4.13" evidence="8"/>
<dbReference type="InterPro" id="IPR010222">
    <property type="entry name" value="RNA_helicase_HrpA"/>
</dbReference>
<dbReference type="SMART" id="SM00382">
    <property type="entry name" value="AAA"/>
    <property type="match status" value="1"/>
</dbReference>
<evidence type="ECO:0000256" key="4">
    <source>
        <dbReference type="ARBA" id="ARBA00022840"/>
    </source>
</evidence>
<dbReference type="Gene3D" id="3.40.50.300">
    <property type="entry name" value="P-loop containing nucleotide triphosphate hydrolases"/>
    <property type="match status" value="2"/>
</dbReference>
<dbReference type="PROSITE" id="PS51192">
    <property type="entry name" value="HELICASE_ATP_BIND_1"/>
    <property type="match status" value="1"/>
</dbReference>
<keyword evidence="1" id="KW-0547">Nucleotide-binding</keyword>
<evidence type="ECO:0000256" key="1">
    <source>
        <dbReference type="ARBA" id="ARBA00022741"/>
    </source>
</evidence>
<evidence type="ECO:0000256" key="3">
    <source>
        <dbReference type="ARBA" id="ARBA00022806"/>
    </source>
</evidence>
<dbReference type="PANTHER" id="PTHR18934">
    <property type="entry name" value="ATP-DEPENDENT RNA HELICASE"/>
    <property type="match status" value="1"/>
</dbReference>
<dbReference type="PANTHER" id="PTHR18934:SF99">
    <property type="entry name" value="ATP-DEPENDENT RNA HELICASE DHX37-RELATED"/>
    <property type="match status" value="1"/>
</dbReference>
<evidence type="ECO:0000259" key="7">
    <source>
        <dbReference type="PROSITE" id="PS51194"/>
    </source>
</evidence>
<dbReference type="Pfam" id="PF04408">
    <property type="entry name" value="WHD_HA2"/>
    <property type="match status" value="1"/>
</dbReference>
<proteinExistence type="predicted"/>
<dbReference type="GO" id="GO:0016787">
    <property type="term" value="F:hydrolase activity"/>
    <property type="evidence" value="ECO:0007669"/>
    <property type="project" value="UniProtKB-KW"/>
</dbReference>
<dbReference type="Pfam" id="PF21010">
    <property type="entry name" value="HA2_C"/>
    <property type="match status" value="1"/>
</dbReference>
<sequence>MLRDRPRLRSRLRAVRSESQKKTFDAARLIATVQSIGERIEDSSAEVLARRANLPKPTFPEELPVVQRREDIKKAIAENQVVVLCGETGSGKTTQLPKILLELGRGVTGMIGHTQPRRIAARSVAMRIASELKSQLGHAVGYKVRFNDQTRRETYVKLMTDGILLAEAQADRFLNAYDTIIIDEAHERSLNIDFLLGLLKTLLPRRPELKLIITSATIDPQRFATHFGEQGKPAPILEISGRTYPVEVRYRALDDDTDPDSEDLAIEDAIVQAAGELAAEGPGDMLVFLAGEREIRETAEALRKHHPAETEILPLFSRLNADEQMKVFQPHQRRRIVLATNVAETSLTVPGIRYVIDPGLARMSRYNARTKVQRLPIERISQASADQRKGRCGRVGPGVCVRLYSEEDFASRPVYTDPEILRTNLSAVILQMKAFGLGNVQDFPFIEPPDYRAVRDGYATLHELGAIDDRNELTQLGHQLARLPVDPRLGRMVLAAIHEDCLEEVLVIASALAIQDPRERPMEKAAEADTAHAPFRDPQSDFLGFLRLWDAFHDRQKHLSGSKLRKWCQASFVSYVRMREWHDVHSQLKEIVGELGLQQARRAAQQVQVRESPSEGSYRRRKRGPRVVERGR</sequence>
<dbReference type="Pfam" id="PF00270">
    <property type="entry name" value="DEAD"/>
    <property type="match status" value="1"/>
</dbReference>
<keyword evidence="2 8" id="KW-0378">Hydrolase</keyword>
<gene>
    <name evidence="8" type="primary">hrpA</name>
    <name evidence="8" type="ORF">IPV69_20405</name>
</gene>
<dbReference type="InterPro" id="IPR003593">
    <property type="entry name" value="AAA+_ATPase"/>
</dbReference>
<evidence type="ECO:0000259" key="6">
    <source>
        <dbReference type="PROSITE" id="PS51192"/>
    </source>
</evidence>
<dbReference type="NCBIfam" id="TIGR01967">
    <property type="entry name" value="DEAH_box_HrpA"/>
    <property type="match status" value="1"/>
</dbReference>
<feature type="region of interest" description="Disordered" evidence="5">
    <location>
        <begin position="604"/>
        <end position="632"/>
    </location>
</feature>
<dbReference type="SMART" id="SM00490">
    <property type="entry name" value="HELICc"/>
    <property type="match status" value="1"/>
</dbReference>
<dbReference type="RefSeq" id="WP_390884424.1">
    <property type="nucleotide sequence ID" value="NZ_CP063458.1"/>
</dbReference>
<protein>
    <submittedName>
        <fullName evidence="8">ATP-dependent RNA helicase HrpA</fullName>
        <ecNumber evidence="8">3.6.4.13</ecNumber>
    </submittedName>
</protein>
<dbReference type="AlphaFoldDB" id="A0A7M2X3Z3"/>
<dbReference type="FunFam" id="1.20.120.1080:FF:000005">
    <property type="entry name" value="ATP-dependent helicase HrpA"/>
    <property type="match status" value="1"/>
</dbReference>
<keyword evidence="9" id="KW-1185">Reference proteome</keyword>
<evidence type="ECO:0000313" key="8">
    <source>
        <dbReference type="EMBL" id="QOV92487.1"/>
    </source>
</evidence>
<dbReference type="InterPro" id="IPR014001">
    <property type="entry name" value="Helicase_ATP-bd"/>
</dbReference>
<dbReference type="InterPro" id="IPR048333">
    <property type="entry name" value="HA2_WH"/>
</dbReference>
<accession>A0A7M2X3Z3</accession>
<dbReference type="GO" id="GO:0003723">
    <property type="term" value="F:RNA binding"/>
    <property type="evidence" value="ECO:0007669"/>
    <property type="project" value="TreeGrafter"/>
</dbReference>
<dbReference type="KEGG" id="hbs:IPV69_20405"/>
<evidence type="ECO:0000256" key="5">
    <source>
        <dbReference type="SAM" id="MobiDB-lite"/>
    </source>
</evidence>
<evidence type="ECO:0000313" key="9">
    <source>
        <dbReference type="Proteomes" id="UP000593765"/>
    </source>
</evidence>
<dbReference type="Gene3D" id="1.20.120.1080">
    <property type="match status" value="1"/>
</dbReference>
<dbReference type="GO" id="GO:0005524">
    <property type="term" value="F:ATP binding"/>
    <property type="evidence" value="ECO:0007669"/>
    <property type="project" value="UniProtKB-KW"/>
</dbReference>
<dbReference type="InterPro" id="IPR027417">
    <property type="entry name" value="P-loop_NTPase"/>
</dbReference>
<dbReference type="PROSITE" id="PS51194">
    <property type="entry name" value="HELICASE_CTER"/>
    <property type="match status" value="1"/>
</dbReference>
<organism evidence="8 9">
    <name type="scientific">Humisphaera borealis</name>
    <dbReference type="NCBI Taxonomy" id="2807512"/>
    <lineage>
        <taxon>Bacteria</taxon>
        <taxon>Pseudomonadati</taxon>
        <taxon>Planctomycetota</taxon>
        <taxon>Phycisphaerae</taxon>
        <taxon>Tepidisphaerales</taxon>
        <taxon>Tepidisphaeraceae</taxon>
        <taxon>Humisphaera</taxon>
    </lineage>
</organism>
<dbReference type="Proteomes" id="UP000593765">
    <property type="component" value="Chromosome"/>
</dbReference>
<keyword evidence="4" id="KW-0067">ATP-binding</keyword>
<feature type="domain" description="Helicase C-terminal" evidence="7">
    <location>
        <begin position="265"/>
        <end position="436"/>
    </location>
</feature>
<evidence type="ECO:0000256" key="2">
    <source>
        <dbReference type="ARBA" id="ARBA00022801"/>
    </source>
</evidence>
<dbReference type="InterPro" id="IPR007502">
    <property type="entry name" value="Helicase-assoc_dom"/>
</dbReference>
<dbReference type="GO" id="GO:0003724">
    <property type="term" value="F:RNA helicase activity"/>
    <property type="evidence" value="ECO:0007669"/>
    <property type="project" value="UniProtKB-EC"/>
</dbReference>
<dbReference type="EMBL" id="CP063458">
    <property type="protein sequence ID" value="QOV92487.1"/>
    <property type="molecule type" value="Genomic_DNA"/>
</dbReference>
<keyword evidence="3 8" id="KW-0347">Helicase</keyword>
<dbReference type="SMART" id="SM00847">
    <property type="entry name" value="HA2"/>
    <property type="match status" value="1"/>
</dbReference>
<feature type="domain" description="Helicase ATP-binding" evidence="6">
    <location>
        <begin position="73"/>
        <end position="236"/>
    </location>
</feature>